<comment type="caution">
    <text evidence="2">The sequence shown here is derived from an EMBL/GenBank/DDBJ whole genome shotgun (WGS) entry which is preliminary data.</text>
</comment>
<reference evidence="2" key="2">
    <citation type="submission" date="2021-12" db="EMBL/GenBank/DDBJ databases">
        <title>Resequencing data analysis of finger millet.</title>
        <authorList>
            <person name="Hatakeyama M."/>
            <person name="Aluri S."/>
            <person name="Balachadran M.T."/>
            <person name="Sivarajan S.R."/>
            <person name="Poveda L."/>
            <person name="Shimizu-Inatsugi R."/>
            <person name="Schlapbach R."/>
            <person name="Sreeman S.M."/>
            <person name="Shimizu K.K."/>
        </authorList>
    </citation>
    <scope>NUCLEOTIDE SEQUENCE</scope>
</reference>
<keyword evidence="3" id="KW-1185">Reference proteome</keyword>
<dbReference type="EMBL" id="BQKI01000003">
    <property type="protein sequence ID" value="GJM90205.1"/>
    <property type="molecule type" value="Genomic_DNA"/>
</dbReference>
<evidence type="ECO:0000313" key="3">
    <source>
        <dbReference type="Proteomes" id="UP001054889"/>
    </source>
</evidence>
<proteinExistence type="predicted"/>
<feature type="region of interest" description="Disordered" evidence="1">
    <location>
        <begin position="1"/>
        <end position="60"/>
    </location>
</feature>
<reference evidence="2" key="1">
    <citation type="journal article" date="2018" name="DNA Res.">
        <title>Multiple hybrid de novo genome assembly of finger millet, an orphan allotetraploid crop.</title>
        <authorList>
            <person name="Hatakeyama M."/>
            <person name="Aluri S."/>
            <person name="Balachadran M.T."/>
            <person name="Sivarajan S.R."/>
            <person name="Patrignani A."/>
            <person name="Gruter S."/>
            <person name="Poveda L."/>
            <person name="Shimizu-Inatsugi R."/>
            <person name="Baeten J."/>
            <person name="Francoijs K.J."/>
            <person name="Nataraja K.N."/>
            <person name="Reddy Y.A.N."/>
            <person name="Phadnis S."/>
            <person name="Ravikumar R.L."/>
            <person name="Schlapbach R."/>
            <person name="Sreeman S.M."/>
            <person name="Shimizu K.K."/>
        </authorList>
    </citation>
    <scope>NUCLEOTIDE SEQUENCE</scope>
</reference>
<name>A0AAV5BWS6_ELECO</name>
<gene>
    <name evidence="2" type="primary">ga06463</name>
    <name evidence="2" type="ORF">PR202_ga06463</name>
</gene>
<organism evidence="2 3">
    <name type="scientific">Eleusine coracana subsp. coracana</name>
    <dbReference type="NCBI Taxonomy" id="191504"/>
    <lineage>
        <taxon>Eukaryota</taxon>
        <taxon>Viridiplantae</taxon>
        <taxon>Streptophyta</taxon>
        <taxon>Embryophyta</taxon>
        <taxon>Tracheophyta</taxon>
        <taxon>Spermatophyta</taxon>
        <taxon>Magnoliopsida</taxon>
        <taxon>Liliopsida</taxon>
        <taxon>Poales</taxon>
        <taxon>Poaceae</taxon>
        <taxon>PACMAD clade</taxon>
        <taxon>Chloridoideae</taxon>
        <taxon>Cynodonteae</taxon>
        <taxon>Eleusininae</taxon>
        <taxon>Eleusine</taxon>
    </lineage>
</organism>
<accession>A0AAV5BWS6</accession>
<evidence type="ECO:0000313" key="2">
    <source>
        <dbReference type="EMBL" id="GJM90205.1"/>
    </source>
</evidence>
<dbReference type="AlphaFoldDB" id="A0AAV5BWS6"/>
<sequence length="76" mass="8105">MLGVGAHDGERSSHRWRQPKPSLAILKPPRITGDRRRAEAAPAAASGLRLHGTEPPTREKVDAQVYAGPGCRGVSV</sequence>
<protein>
    <submittedName>
        <fullName evidence="2">Uncharacterized protein</fullName>
    </submittedName>
</protein>
<dbReference type="Proteomes" id="UP001054889">
    <property type="component" value="Unassembled WGS sequence"/>
</dbReference>
<evidence type="ECO:0000256" key="1">
    <source>
        <dbReference type="SAM" id="MobiDB-lite"/>
    </source>
</evidence>